<dbReference type="Proteomes" id="UP000224080">
    <property type="component" value="Unassembled WGS sequence"/>
</dbReference>
<evidence type="ECO:0008006" key="6">
    <source>
        <dbReference type="Google" id="ProtNLM"/>
    </source>
</evidence>
<keyword evidence="3" id="KW-0732">Signal</keyword>
<dbReference type="AlphaFoldDB" id="A0A2B7WYW2"/>
<dbReference type="EMBL" id="PDNC01000069">
    <property type="protein sequence ID" value="PGH01682.1"/>
    <property type="molecule type" value="Genomic_DNA"/>
</dbReference>
<feature type="signal peptide" evidence="3">
    <location>
        <begin position="1"/>
        <end position="18"/>
    </location>
</feature>
<gene>
    <name evidence="4" type="ORF">GX51_05128</name>
</gene>
<proteinExistence type="predicted"/>
<sequence>MFPLTMLCLVLLVGNLSGGPTTTAAAASAIITTVSENSLLAAEPILDSNMTCPLIFSAVLFVAFALLSFIPLCVRVHKRLGTDKGPITVAKAISIVVAGLSGQHMVTASSPLHTTLSRIYLQDGALGVARFAVDRAVSAFRQTWVYRLYRWIAPNGQVVLFRALCLSFTLYCGCLIFGAPACAYLSGLFAGVANGSQLHISSCDYVIASIYPPVYQQRWQDDRLQNLYCSGKVSGFYLRTEWAEWIDQKLYSLEMFHLALFVSLVALAFLPTFILSTVIALRDFDYVIARKANLSVRKVVENPAPKKAKRASDVNPAGGNGAIGNRTSASKRTLMIDQLKSRVMELEGRNLDSRSMVRALEEKVWNKDRVLAKLMKNREDLRLENSLERSRREYLAEKLANSVKKHDTLNLTSSLKLAREQLREEKMRVKIAEDMYNALRTLAGNIKLEPSLHKYIRDFDKIAEKCNVDNLSTPARKATLEVMQQTLKNKLPYLLMEAATEAYAVRNTRCDEQIATIKKNSRPQETFRERTLPYQPARNRTSPPYMQCRPNDNLATKAELDAMRQQLATVTADLETQRAEAAAMIGLLEGERSAHALSVAKLNETHNMAMTTQLSRTHELEAEIQVARQHAEE</sequence>
<evidence type="ECO:0000256" key="2">
    <source>
        <dbReference type="SAM" id="Phobius"/>
    </source>
</evidence>
<comment type="caution">
    <text evidence="4">The sequence shown here is derived from an EMBL/GenBank/DDBJ whole genome shotgun (WGS) entry which is preliminary data.</text>
</comment>
<keyword evidence="2" id="KW-0472">Membrane</keyword>
<keyword evidence="2" id="KW-0812">Transmembrane</keyword>
<accession>A0A2B7WYW2</accession>
<feature type="transmembrane region" description="Helical" evidence="2">
    <location>
        <begin position="54"/>
        <end position="74"/>
    </location>
</feature>
<evidence type="ECO:0000313" key="5">
    <source>
        <dbReference type="Proteomes" id="UP000224080"/>
    </source>
</evidence>
<feature type="transmembrane region" description="Helical" evidence="2">
    <location>
        <begin position="255"/>
        <end position="281"/>
    </location>
</feature>
<feature type="region of interest" description="Disordered" evidence="1">
    <location>
        <begin position="306"/>
        <end position="326"/>
    </location>
</feature>
<reference evidence="4 5" key="1">
    <citation type="submission" date="2017-10" db="EMBL/GenBank/DDBJ databases">
        <title>Comparative genomics in systemic dimorphic fungi from Ajellomycetaceae.</title>
        <authorList>
            <person name="Munoz J.F."/>
            <person name="Mcewen J.G."/>
            <person name="Clay O.K."/>
            <person name="Cuomo C.A."/>
        </authorList>
    </citation>
    <scope>NUCLEOTIDE SEQUENCE [LARGE SCALE GENOMIC DNA]</scope>
    <source>
        <strain evidence="4 5">UAMH130</strain>
    </source>
</reference>
<keyword evidence="2" id="KW-1133">Transmembrane helix</keyword>
<protein>
    <recommendedName>
        <fullName evidence="6">Lysosomal cobalamin transporter</fullName>
    </recommendedName>
</protein>
<evidence type="ECO:0000256" key="3">
    <source>
        <dbReference type="SAM" id="SignalP"/>
    </source>
</evidence>
<evidence type="ECO:0000313" key="4">
    <source>
        <dbReference type="EMBL" id="PGH01682.1"/>
    </source>
</evidence>
<feature type="transmembrane region" description="Helical" evidence="2">
    <location>
        <begin position="159"/>
        <end position="179"/>
    </location>
</feature>
<dbReference type="OrthoDB" id="4185812at2759"/>
<feature type="chain" id="PRO_5012134644" description="Lysosomal cobalamin transporter" evidence="3">
    <location>
        <begin position="19"/>
        <end position="633"/>
    </location>
</feature>
<organism evidence="4 5">
    <name type="scientific">Blastomyces parvus</name>
    <dbReference type="NCBI Taxonomy" id="2060905"/>
    <lineage>
        <taxon>Eukaryota</taxon>
        <taxon>Fungi</taxon>
        <taxon>Dikarya</taxon>
        <taxon>Ascomycota</taxon>
        <taxon>Pezizomycotina</taxon>
        <taxon>Eurotiomycetes</taxon>
        <taxon>Eurotiomycetidae</taxon>
        <taxon>Onygenales</taxon>
        <taxon>Ajellomycetaceae</taxon>
        <taxon>Blastomyces</taxon>
    </lineage>
</organism>
<feature type="non-terminal residue" evidence="4">
    <location>
        <position position="633"/>
    </location>
</feature>
<keyword evidence="5" id="KW-1185">Reference proteome</keyword>
<name>A0A2B7WYW2_9EURO</name>
<dbReference type="STRING" id="2060905.A0A2B7WYW2"/>
<evidence type="ECO:0000256" key="1">
    <source>
        <dbReference type="SAM" id="MobiDB-lite"/>
    </source>
</evidence>